<gene>
    <name evidence="2" type="ORF">EMCG_00191</name>
</gene>
<organism evidence="2 3">
    <name type="scientific">[Emmonsia] crescens</name>
    <dbReference type="NCBI Taxonomy" id="73230"/>
    <lineage>
        <taxon>Eukaryota</taxon>
        <taxon>Fungi</taxon>
        <taxon>Dikarya</taxon>
        <taxon>Ascomycota</taxon>
        <taxon>Pezizomycotina</taxon>
        <taxon>Eurotiomycetes</taxon>
        <taxon>Eurotiomycetidae</taxon>
        <taxon>Onygenales</taxon>
        <taxon>Ajellomycetaceae</taxon>
        <taxon>Emergomyces</taxon>
    </lineage>
</organism>
<dbReference type="EMBL" id="LCZI01000446">
    <property type="protein sequence ID" value="KKZ66628.1"/>
    <property type="molecule type" value="Genomic_DNA"/>
</dbReference>
<name>A0A0G2I7Y8_9EURO</name>
<comment type="caution">
    <text evidence="2">The sequence shown here is derived from an EMBL/GenBank/DDBJ whole genome shotgun (WGS) entry which is preliminary data.</text>
</comment>
<feature type="region of interest" description="Disordered" evidence="1">
    <location>
        <begin position="296"/>
        <end position="365"/>
    </location>
</feature>
<evidence type="ECO:0000313" key="2">
    <source>
        <dbReference type="EMBL" id="KKZ66628.1"/>
    </source>
</evidence>
<dbReference type="OrthoDB" id="5344482at2759"/>
<dbReference type="VEuPathDB" id="FungiDB:EMCG_00191"/>
<proteinExistence type="predicted"/>
<dbReference type="Proteomes" id="UP000034164">
    <property type="component" value="Unassembled WGS sequence"/>
</dbReference>
<evidence type="ECO:0000256" key="1">
    <source>
        <dbReference type="SAM" id="MobiDB-lite"/>
    </source>
</evidence>
<evidence type="ECO:0000313" key="3">
    <source>
        <dbReference type="Proteomes" id="UP000034164"/>
    </source>
</evidence>
<reference evidence="3" key="1">
    <citation type="journal article" date="2015" name="PLoS Genet.">
        <title>The dynamic genome and transcriptome of the human fungal pathogen Blastomyces and close relative Emmonsia.</title>
        <authorList>
            <person name="Munoz J.F."/>
            <person name="Gauthier G.M."/>
            <person name="Desjardins C.A."/>
            <person name="Gallo J.E."/>
            <person name="Holder J."/>
            <person name="Sullivan T.D."/>
            <person name="Marty A.J."/>
            <person name="Carmen J.C."/>
            <person name="Chen Z."/>
            <person name="Ding L."/>
            <person name="Gujja S."/>
            <person name="Magrini V."/>
            <person name="Misas E."/>
            <person name="Mitreva M."/>
            <person name="Priest M."/>
            <person name="Saif S."/>
            <person name="Whiston E.A."/>
            <person name="Young S."/>
            <person name="Zeng Q."/>
            <person name="Goldman W.E."/>
            <person name="Mardis E.R."/>
            <person name="Taylor J.W."/>
            <person name="McEwen J.G."/>
            <person name="Clay O.K."/>
            <person name="Klein B.S."/>
            <person name="Cuomo C.A."/>
        </authorList>
    </citation>
    <scope>NUCLEOTIDE SEQUENCE [LARGE SCALE GENOMIC DNA]</scope>
    <source>
        <strain evidence="3">UAMH 3008</strain>
    </source>
</reference>
<protein>
    <submittedName>
        <fullName evidence="2">Uncharacterized protein</fullName>
    </submittedName>
</protein>
<feature type="compositionally biased region" description="Basic and acidic residues" evidence="1">
    <location>
        <begin position="225"/>
        <end position="244"/>
    </location>
</feature>
<feature type="compositionally biased region" description="Low complexity" evidence="1">
    <location>
        <begin position="205"/>
        <end position="219"/>
    </location>
</feature>
<accession>A0A0G2I7Y8</accession>
<dbReference type="AlphaFoldDB" id="A0A0G2I7Y8"/>
<sequence length="365" mass="39682">MAQQFNPHSDSAALETPARLPTRLLSITALARFEFEAGKGNEGTKILMVEWEDDDLTRSAGTWHVSWNGKQTVLPADEQTTEHVRRCYFLLPPGTTIPPVVTLAYEPPPSSAATVKKPDSVQVNPLPAIFPPELGATARAAGKKGVLHTIWAKKRLQSLEKEIKDESRYNIEGVALEMALQEKEWIETNFGVGPRLAPLQTTNVSSLNSVPLSPTTPLSPGGGRKLSEKLRGLKLGTSEKDLTRKPPPANKAEDSESHPLSPEGPDVAISSFKSFRHTPISDPVKSPVRHTVAHLPPASIQTQQQQQASEGGFTSLMTAPKIDQSMDDGLFAKALSPRSPDIPRSPFSFSPEATIPYAKKKLNES</sequence>
<feature type="region of interest" description="Disordered" evidence="1">
    <location>
        <begin position="205"/>
        <end position="268"/>
    </location>
</feature>